<sequence length="223" mass="22940">MIALVVFRIAAYVRSHRVFQALLPILVMISIVYASRAPRGAEAAALTDSAVLVIPFLAWAARGLLDTEPDEQRAISATGAGGRLREVAAGLLAALVTCTAFAALTLGCGLMLGLSATPSRGVVSAGVVLHGLAVLAGVALGALTSRPVMPSPAYSVTALVAGFLMMLLVGASPAYWLTVPVTAWMKAAGAGRLVTELPGLTAISLAWCLAALTVYGYLRRSRP</sequence>
<feature type="transmembrane region" description="Helical" evidence="1">
    <location>
        <begin position="156"/>
        <end position="177"/>
    </location>
</feature>
<dbReference type="Proteomes" id="UP000586042">
    <property type="component" value="Unassembled WGS sequence"/>
</dbReference>
<evidence type="ECO:0000313" key="3">
    <source>
        <dbReference type="Proteomes" id="UP000586042"/>
    </source>
</evidence>
<accession>A0A7Y6M7Y0</accession>
<feature type="transmembrane region" description="Helical" evidence="1">
    <location>
        <begin position="122"/>
        <end position="144"/>
    </location>
</feature>
<evidence type="ECO:0000256" key="1">
    <source>
        <dbReference type="SAM" id="Phobius"/>
    </source>
</evidence>
<keyword evidence="3" id="KW-1185">Reference proteome</keyword>
<comment type="caution">
    <text evidence="2">The sequence shown here is derived from an EMBL/GenBank/DDBJ whole genome shotgun (WGS) entry which is preliminary data.</text>
</comment>
<dbReference type="RefSeq" id="WP_175595409.1">
    <property type="nucleotide sequence ID" value="NZ_JABWGN010000025.1"/>
</dbReference>
<keyword evidence="1" id="KW-0812">Transmembrane</keyword>
<feature type="transmembrane region" description="Helical" evidence="1">
    <location>
        <begin position="44"/>
        <end position="65"/>
    </location>
</feature>
<evidence type="ECO:0000313" key="2">
    <source>
        <dbReference type="EMBL" id="NUW37967.1"/>
    </source>
</evidence>
<gene>
    <name evidence="2" type="ORF">HTZ77_42205</name>
</gene>
<protein>
    <recommendedName>
        <fullName evidence="4">ABC transporter permease</fullName>
    </recommendedName>
</protein>
<feature type="transmembrane region" description="Helical" evidence="1">
    <location>
        <begin position="86"/>
        <end position="116"/>
    </location>
</feature>
<organism evidence="2 3">
    <name type="scientific">Nonomuraea montanisoli</name>
    <dbReference type="NCBI Taxonomy" id="2741721"/>
    <lineage>
        <taxon>Bacteria</taxon>
        <taxon>Bacillati</taxon>
        <taxon>Actinomycetota</taxon>
        <taxon>Actinomycetes</taxon>
        <taxon>Streptosporangiales</taxon>
        <taxon>Streptosporangiaceae</taxon>
        <taxon>Nonomuraea</taxon>
    </lineage>
</organism>
<proteinExistence type="predicted"/>
<keyword evidence="1" id="KW-1133">Transmembrane helix</keyword>
<reference evidence="2 3" key="1">
    <citation type="submission" date="2020-06" db="EMBL/GenBank/DDBJ databases">
        <title>Nonomuraea sp. SMC257, a novel actinomycete isolated from soil.</title>
        <authorList>
            <person name="Chanama M."/>
        </authorList>
    </citation>
    <scope>NUCLEOTIDE SEQUENCE [LARGE SCALE GENOMIC DNA]</scope>
    <source>
        <strain evidence="2 3">SMC257</strain>
    </source>
</reference>
<keyword evidence="1" id="KW-0472">Membrane</keyword>
<dbReference type="AlphaFoldDB" id="A0A7Y6M7Y0"/>
<feature type="transmembrane region" description="Helical" evidence="1">
    <location>
        <begin position="197"/>
        <end position="218"/>
    </location>
</feature>
<name>A0A7Y6M7Y0_9ACTN</name>
<dbReference type="EMBL" id="JABWGN010000025">
    <property type="protein sequence ID" value="NUW37967.1"/>
    <property type="molecule type" value="Genomic_DNA"/>
</dbReference>
<evidence type="ECO:0008006" key="4">
    <source>
        <dbReference type="Google" id="ProtNLM"/>
    </source>
</evidence>